<evidence type="ECO:0000256" key="10">
    <source>
        <dbReference type="ARBA" id="ARBA00022932"/>
    </source>
</evidence>
<dbReference type="SMART" id="SM00382">
    <property type="entry name" value="AAA"/>
    <property type="match status" value="1"/>
</dbReference>
<dbReference type="InterPro" id="IPR003593">
    <property type="entry name" value="AAA+_ATPase"/>
</dbReference>
<evidence type="ECO:0000256" key="5">
    <source>
        <dbReference type="ARBA" id="ARBA00022705"/>
    </source>
</evidence>
<evidence type="ECO:0000256" key="11">
    <source>
        <dbReference type="ARBA" id="ARBA00049244"/>
    </source>
</evidence>
<keyword evidence="4" id="KW-0548">Nucleotidyltransferase</keyword>
<dbReference type="NCBIfam" id="TIGR02397">
    <property type="entry name" value="dnaX_nterm"/>
    <property type="match status" value="1"/>
</dbReference>
<dbReference type="GO" id="GO:0003677">
    <property type="term" value="F:DNA binding"/>
    <property type="evidence" value="ECO:0007669"/>
    <property type="project" value="InterPro"/>
</dbReference>
<reference evidence="15" key="1">
    <citation type="journal article" date="2017" name="Sci. Rep.">
        <title>Determination of the Genome and Primary Transcriptome of Syngas Fermenting Eubacterium limosum ATCC 8486.</title>
        <authorList>
            <person name="Song Y."/>
            <person name="Shin J."/>
            <person name="Jeong Y."/>
            <person name="Jin S."/>
            <person name="Lee J.K."/>
            <person name="Kim D.R."/>
            <person name="Kim S.C."/>
            <person name="Cho S."/>
            <person name="Cho B.K."/>
        </authorList>
    </citation>
    <scope>NUCLEOTIDE SEQUENCE [LARGE SCALE GENOMIC DNA]</scope>
    <source>
        <strain evidence="15">ATCC 8486</strain>
    </source>
</reference>
<keyword evidence="7" id="KW-0547">Nucleotide-binding</keyword>
<keyword evidence="5" id="KW-0235">DNA replication</keyword>
<dbReference type="GO" id="GO:0009360">
    <property type="term" value="C:DNA polymerase III complex"/>
    <property type="evidence" value="ECO:0007669"/>
    <property type="project" value="InterPro"/>
</dbReference>
<dbReference type="CDD" id="cd18137">
    <property type="entry name" value="HLD_clamp_pol_III_gamma_tau"/>
    <property type="match status" value="1"/>
</dbReference>
<keyword evidence="10" id="KW-0239">DNA-directed DNA polymerase</keyword>
<accession>A0AAC9QUS2</accession>
<feature type="domain" description="AAA+ ATPase" evidence="13">
    <location>
        <begin position="37"/>
        <end position="179"/>
    </location>
</feature>
<dbReference type="GO" id="GO:0005524">
    <property type="term" value="F:ATP binding"/>
    <property type="evidence" value="ECO:0007669"/>
    <property type="project" value="UniProtKB-KW"/>
</dbReference>
<evidence type="ECO:0000256" key="1">
    <source>
        <dbReference type="ARBA" id="ARBA00006360"/>
    </source>
</evidence>
<evidence type="ECO:0000256" key="9">
    <source>
        <dbReference type="ARBA" id="ARBA00022840"/>
    </source>
</evidence>
<dbReference type="InterPro" id="IPR045085">
    <property type="entry name" value="HLD_clamp_pol_III_gamma_tau"/>
</dbReference>
<dbReference type="CDD" id="cd00009">
    <property type="entry name" value="AAA"/>
    <property type="match status" value="1"/>
</dbReference>
<dbReference type="Pfam" id="PF12169">
    <property type="entry name" value="DNA_pol3_gamma3"/>
    <property type="match status" value="1"/>
</dbReference>
<evidence type="ECO:0000256" key="7">
    <source>
        <dbReference type="ARBA" id="ARBA00022741"/>
    </source>
</evidence>
<evidence type="ECO:0000256" key="6">
    <source>
        <dbReference type="ARBA" id="ARBA00022723"/>
    </source>
</evidence>
<evidence type="ECO:0000256" key="8">
    <source>
        <dbReference type="ARBA" id="ARBA00022833"/>
    </source>
</evidence>
<dbReference type="KEGG" id="elim:B2M23_11710"/>
<dbReference type="Pfam" id="PF13177">
    <property type="entry name" value="DNA_pol3_delta2"/>
    <property type="match status" value="1"/>
</dbReference>
<evidence type="ECO:0000313" key="15">
    <source>
        <dbReference type="Proteomes" id="UP000192391"/>
    </source>
</evidence>
<dbReference type="EC" id="2.7.7.7" evidence="2"/>
<evidence type="ECO:0000259" key="13">
    <source>
        <dbReference type="SMART" id="SM00382"/>
    </source>
</evidence>
<feature type="region of interest" description="Disordered" evidence="12">
    <location>
        <begin position="372"/>
        <end position="406"/>
    </location>
</feature>
<dbReference type="NCBIfam" id="NF004046">
    <property type="entry name" value="PRK05563.1"/>
    <property type="match status" value="1"/>
</dbReference>
<sequence length="576" mass="63451">MAYLALYRRYRPRDFDSVVGQEYVTRILKNQILSGRVGHAYLFSGIRGTGKTSIAKIFARAINCEHNEDGNPCNVCDTCLNIEKPGVMDIIEIDGASNRGVDEIREIREKVKYPPTMGKYKVYIIDEVHMLTKEAFNALLKTLEEPPEHIVFILATTEPNKLPMTILSRCQRFDIKPISKELIAGQIAHILEDIGVSMDREAIDFIAYRGDSSMRDALSLLDQVIDIREADKTITYEDVLAFMGMVDEDQIAGLVQEMLAGDKGGVLLKFKAMREAGRDSGLVFDQLIDYLRKVLIVKTTGTASQEILGITESACQSLAAVGQDVPDQRFYSMIDFLIEEKNKLRYSGLAAVIVEMALLKLCDPDSLVKTVAQEQPERSAGQQGRQAGAVQGMPPRPAQAAPQHADNAVKSRAQEMQAAARAAVREPAAVPAAKEQAAPPVSGVDMAAEQAPSPSAAVKTAEGSVNTDNLYTGLVRSCQKQKQMLVRPLMCCKLAHKGDKKLVLRFTADKDGQAAMGMLKLPVMFEFVKKTLCELGGDQYVLELELVEKNYDEMSILEKTKSIINNDSVEVVEVKG</sequence>
<dbReference type="Gene3D" id="1.20.272.10">
    <property type="match status" value="1"/>
</dbReference>
<evidence type="ECO:0000313" key="14">
    <source>
        <dbReference type="EMBL" id="ARD66170.1"/>
    </source>
</evidence>
<gene>
    <name evidence="14" type="ORF">B2M23_11710</name>
</gene>
<dbReference type="SUPFAM" id="SSF52540">
    <property type="entry name" value="P-loop containing nucleoside triphosphate hydrolases"/>
    <property type="match status" value="1"/>
</dbReference>
<dbReference type="Pfam" id="PF22608">
    <property type="entry name" value="DNAX_ATPase_lid"/>
    <property type="match status" value="1"/>
</dbReference>
<feature type="compositionally biased region" description="Low complexity" evidence="12">
    <location>
        <begin position="380"/>
        <end position="405"/>
    </location>
</feature>
<dbReference type="Gene3D" id="3.40.50.300">
    <property type="entry name" value="P-loop containing nucleotide triphosphate hydrolases"/>
    <property type="match status" value="1"/>
</dbReference>
<dbReference type="AlphaFoldDB" id="A0AAC9QUS2"/>
<proteinExistence type="inferred from homology"/>
<dbReference type="InterPro" id="IPR008921">
    <property type="entry name" value="DNA_pol3_clamp-load_cplx_C"/>
</dbReference>
<dbReference type="InterPro" id="IPR050238">
    <property type="entry name" value="DNA_Rep/Repair_Clamp_Loader"/>
</dbReference>
<dbReference type="InterPro" id="IPR012763">
    <property type="entry name" value="DNA_pol_III_sug/sutau_N"/>
</dbReference>
<keyword evidence="3" id="KW-0808">Transferase</keyword>
<comment type="catalytic activity">
    <reaction evidence="11">
        <text>DNA(n) + a 2'-deoxyribonucleoside 5'-triphosphate = DNA(n+1) + diphosphate</text>
        <dbReference type="Rhea" id="RHEA:22508"/>
        <dbReference type="Rhea" id="RHEA-COMP:17339"/>
        <dbReference type="Rhea" id="RHEA-COMP:17340"/>
        <dbReference type="ChEBI" id="CHEBI:33019"/>
        <dbReference type="ChEBI" id="CHEBI:61560"/>
        <dbReference type="ChEBI" id="CHEBI:173112"/>
        <dbReference type="EC" id="2.7.7.7"/>
    </reaction>
</comment>
<dbReference type="GO" id="GO:0046872">
    <property type="term" value="F:metal ion binding"/>
    <property type="evidence" value="ECO:0007669"/>
    <property type="project" value="UniProtKB-KW"/>
</dbReference>
<dbReference type="GO" id="GO:0003887">
    <property type="term" value="F:DNA-directed DNA polymerase activity"/>
    <property type="evidence" value="ECO:0007669"/>
    <property type="project" value="UniProtKB-KW"/>
</dbReference>
<dbReference type="InterPro" id="IPR022754">
    <property type="entry name" value="DNA_pol_III_gamma-3"/>
</dbReference>
<comment type="similarity">
    <text evidence="1">Belongs to the DnaX/STICHEL family.</text>
</comment>
<protein>
    <recommendedName>
        <fullName evidence="2">DNA-directed DNA polymerase</fullName>
        <ecNumber evidence="2">2.7.7.7</ecNumber>
    </recommendedName>
</protein>
<evidence type="ECO:0000256" key="3">
    <source>
        <dbReference type="ARBA" id="ARBA00022679"/>
    </source>
</evidence>
<evidence type="ECO:0000256" key="12">
    <source>
        <dbReference type="SAM" id="MobiDB-lite"/>
    </source>
</evidence>
<dbReference type="GO" id="GO:0006261">
    <property type="term" value="P:DNA-templated DNA replication"/>
    <property type="evidence" value="ECO:0007669"/>
    <property type="project" value="TreeGrafter"/>
</dbReference>
<dbReference type="Gene3D" id="1.10.8.60">
    <property type="match status" value="1"/>
</dbReference>
<evidence type="ECO:0000256" key="2">
    <source>
        <dbReference type="ARBA" id="ARBA00012417"/>
    </source>
</evidence>
<dbReference type="EMBL" id="CP019962">
    <property type="protein sequence ID" value="ARD66170.1"/>
    <property type="molecule type" value="Genomic_DNA"/>
</dbReference>
<dbReference type="PANTHER" id="PTHR11669">
    <property type="entry name" value="REPLICATION FACTOR C / DNA POLYMERASE III GAMMA-TAU SUBUNIT"/>
    <property type="match status" value="1"/>
</dbReference>
<keyword evidence="6" id="KW-0479">Metal-binding</keyword>
<dbReference type="RefSeq" id="WP_038352226.1">
    <property type="nucleotide sequence ID" value="NZ_CP019962.1"/>
</dbReference>
<dbReference type="Proteomes" id="UP000192391">
    <property type="component" value="Chromosome"/>
</dbReference>
<keyword evidence="9" id="KW-0067">ATP-binding</keyword>
<keyword evidence="8" id="KW-0862">Zinc</keyword>
<dbReference type="SUPFAM" id="SSF48019">
    <property type="entry name" value="post-AAA+ oligomerization domain-like"/>
    <property type="match status" value="1"/>
</dbReference>
<dbReference type="FunFam" id="3.40.50.300:FF:000014">
    <property type="entry name" value="DNA polymerase III subunit gamma/tau"/>
    <property type="match status" value="1"/>
</dbReference>
<organism evidence="14 15">
    <name type="scientific">Eubacterium limosum</name>
    <dbReference type="NCBI Taxonomy" id="1736"/>
    <lineage>
        <taxon>Bacteria</taxon>
        <taxon>Bacillati</taxon>
        <taxon>Bacillota</taxon>
        <taxon>Clostridia</taxon>
        <taxon>Eubacteriales</taxon>
        <taxon>Eubacteriaceae</taxon>
        <taxon>Eubacterium</taxon>
    </lineage>
</organism>
<dbReference type="InterPro" id="IPR027417">
    <property type="entry name" value="P-loop_NTPase"/>
</dbReference>
<evidence type="ECO:0000256" key="4">
    <source>
        <dbReference type="ARBA" id="ARBA00022695"/>
    </source>
</evidence>
<dbReference type="PANTHER" id="PTHR11669:SF0">
    <property type="entry name" value="PROTEIN STICHEL-LIKE 2"/>
    <property type="match status" value="1"/>
</dbReference>
<name>A0AAC9QUS2_EUBLI</name>